<reference evidence="1 2" key="2">
    <citation type="submission" date="2019-07" db="EMBL/GenBank/DDBJ databases">
        <title>Investigation of anaerobic lignin degradation for improved lignocellulosic biofuels.</title>
        <authorList>
            <person name="Deangelis K.PhD."/>
        </authorList>
    </citation>
    <scope>NUCLEOTIDE SEQUENCE [LARGE SCALE GENOMIC DNA]</scope>
    <source>
        <strain evidence="1 2">106R</strain>
    </source>
</reference>
<accession>A0AA46K8E8</accession>
<dbReference type="Proteomes" id="UP000320710">
    <property type="component" value="Unassembled WGS sequence"/>
</dbReference>
<sequence length="88" mass="10051">MAWDTFVYDNIKKQLVKEGFSEALAQGGQTMELITIAVCRRRAAKGWHSTIASPEPGSLHWLAVRRTRSQRRRARKQKAAQLQLHGLH</sequence>
<dbReference type="AlphaFoldDB" id="A0AA46K8E8"/>
<protein>
    <submittedName>
        <fullName evidence="1">Uncharacterized protein</fullName>
    </submittedName>
</protein>
<evidence type="ECO:0000313" key="1">
    <source>
        <dbReference type="EMBL" id="TQI85670.1"/>
    </source>
</evidence>
<reference evidence="1 2" key="1">
    <citation type="submission" date="2019-06" db="EMBL/GenBank/DDBJ databases">
        <authorList>
            <person name="Deangelis K."/>
            <person name="Huntemann M."/>
            <person name="Clum A."/>
            <person name="Pillay M."/>
            <person name="Palaniappan K."/>
            <person name="Varghese N."/>
            <person name="Mikhailova N."/>
            <person name="Stamatis D."/>
            <person name="Reddy T."/>
            <person name="Daum C."/>
            <person name="Shapiro N."/>
            <person name="Ivanova N."/>
            <person name="Kyrpides N."/>
            <person name="Woyke T."/>
        </authorList>
    </citation>
    <scope>NUCLEOTIDE SEQUENCE [LARGE SCALE GENOMIC DNA]</scope>
    <source>
        <strain evidence="1 2">106R</strain>
    </source>
</reference>
<name>A0AA46K8E8_SERMA</name>
<proteinExistence type="predicted"/>
<organism evidence="1 2">
    <name type="scientific">Serratia marcescens</name>
    <dbReference type="NCBI Taxonomy" id="615"/>
    <lineage>
        <taxon>Bacteria</taxon>
        <taxon>Pseudomonadati</taxon>
        <taxon>Pseudomonadota</taxon>
        <taxon>Gammaproteobacteria</taxon>
        <taxon>Enterobacterales</taxon>
        <taxon>Yersiniaceae</taxon>
        <taxon>Serratia</taxon>
    </lineage>
</organism>
<gene>
    <name evidence="1" type="ORF">FHU12_3239</name>
</gene>
<dbReference type="RefSeq" id="WP_141970492.1">
    <property type="nucleotide sequence ID" value="NZ_VFMJ01000001.1"/>
</dbReference>
<evidence type="ECO:0000313" key="2">
    <source>
        <dbReference type="Proteomes" id="UP000320710"/>
    </source>
</evidence>
<comment type="caution">
    <text evidence="1">The sequence shown here is derived from an EMBL/GenBank/DDBJ whole genome shotgun (WGS) entry which is preliminary data.</text>
</comment>
<dbReference type="EMBL" id="VFMJ01000001">
    <property type="protein sequence ID" value="TQI85670.1"/>
    <property type="molecule type" value="Genomic_DNA"/>
</dbReference>